<protein>
    <submittedName>
        <fullName evidence="3">Flagellar hook-length control protein FliK</fullName>
    </submittedName>
</protein>
<keyword evidence="3" id="KW-0966">Cell projection</keyword>
<dbReference type="Proteomes" id="UP001169242">
    <property type="component" value="Unassembled WGS sequence"/>
</dbReference>
<sequence length="483" mass="54965">MINQTFIHTKLHSANSYAALTEQAKAALLTSKSQLGLNVGDLLEGNLVKVENKFFLRELVTGQLFATNLIDEHLLGQLLKFEVKGYEGTKLLLALSESTMSQNTLIEQAMDTLDLPREEGIKQLIKAFTDAELPLQKEPILQTYRLQQVTELPGQAFLNILKYHQGNTYAPSNIPIGHETLKQMGNYKEDVLKEVLDQTLEAYSRTIEENKPMANKTGALQSFLKGIQQTLPETVFKAVLQNLMSETGILKEEGHTQLDKVSTSKLIETLVKQLDEMPLDESLKKCLKACFTLDSNTLRQASKQAKGLKDTVLFKEEEIVKVLVKEMKQLSGNSQGLEKMLNELEEQLLIHHKLKEEGQYYTFPFMSELGEAKGKVYFYKPYKNKQKQDKSLYTVIALEMPTLKEIEVHIHQIDKNLRLDFYTELEAAKKLIEAEGYRLLEPLGKLGYQVEHISFAKKEDREVIALQSEEKDLPLPTGFDYHI</sequence>
<dbReference type="Pfam" id="PF02120">
    <property type="entry name" value="Flg_hook"/>
    <property type="match status" value="1"/>
</dbReference>
<evidence type="ECO:0000313" key="4">
    <source>
        <dbReference type="Proteomes" id="UP001169242"/>
    </source>
</evidence>
<gene>
    <name evidence="3" type="ORF">PBV87_13750</name>
</gene>
<evidence type="ECO:0000259" key="2">
    <source>
        <dbReference type="Pfam" id="PF02120"/>
    </source>
</evidence>
<reference evidence="3" key="1">
    <citation type="journal article" date="2023" name="Int. J. Syst. Evol. Microbiol.">
        <title>&lt;i&gt;Holtiella tumoricola&lt;/i&gt; gen. nov. sp. nov., isolated from a human clinical sample.</title>
        <authorList>
            <person name="Allen-Vercoe E."/>
            <person name="Daigneault M.C."/>
            <person name="Vancuren S.J."/>
            <person name="Cochrane K."/>
            <person name="O'Neal L.L."/>
            <person name="Sankaranarayanan K."/>
            <person name="Lawson P.A."/>
        </authorList>
    </citation>
    <scope>NUCLEOTIDE SEQUENCE</scope>
    <source>
        <strain evidence="3">CC70A</strain>
    </source>
</reference>
<proteinExistence type="predicted"/>
<feature type="coiled-coil region" evidence="1">
    <location>
        <begin position="298"/>
        <end position="357"/>
    </location>
</feature>
<feature type="domain" description="Flagellar hook-length control protein-like C-terminal" evidence="2">
    <location>
        <begin position="384"/>
        <end position="459"/>
    </location>
</feature>
<dbReference type="Gene3D" id="3.30.750.140">
    <property type="match status" value="1"/>
</dbReference>
<keyword evidence="4" id="KW-1185">Reference proteome</keyword>
<organism evidence="3 4">
    <name type="scientific">Holtiella tumoricola</name>
    <dbReference type="NCBI Taxonomy" id="3018743"/>
    <lineage>
        <taxon>Bacteria</taxon>
        <taxon>Bacillati</taxon>
        <taxon>Bacillota</taxon>
        <taxon>Clostridia</taxon>
        <taxon>Lachnospirales</taxon>
        <taxon>Cellulosilyticaceae</taxon>
        <taxon>Holtiella</taxon>
    </lineage>
</organism>
<comment type="caution">
    <text evidence="3">The sequence shown here is derived from an EMBL/GenBank/DDBJ whole genome shotgun (WGS) entry which is preliminary data.</text>
</comment>
<keyword evidence="1" id="KW-0175">Coiled coil</keyword>
<dbReference type="RefSeq" id="WP_271012647.1">
    <property type="nucleotide sequence ID" value="NZ_JAQIFT010000049.1"/>
</dbReference>
<evidence type="ECO:0000256" key="1">
    <source>
        <dbReference type="SAM" id="Coils"/>
    </source>
</evidence>
<keyword evidence="3" id="KW-0282">Flagellum</keyword>
<dbReference type="InterPro" id="IPR038610">
    <property type="entry name" value="FliK-like_C_sf"/>
</dbReference>
<dbReference type="AlphaFoldDB" id="A0AA42DPQ0"/>
<evidence type="ECO:0000313" key="3">
    <source>
        <dbReference type="EMBL" id="MDA3732551.1"/>
    </source>
</evidence>
<dbReference type="InterPro" id="IPR021136">
    <property type="entry name" value="Flagellar_hook_control-like_C"/>
</dbReference>
<accession>A0AA42DPQ0</accession>
<dbReference type="EMBL" id="JAQIFT010000049">
    <property type="protein sequence ID" value="MDA3732551.1"/>
    <property type="molecule type" value="Genomic_DNA"/>
</dbReference>
<name>A0AA42DPQ0_9FIRM</name>
<keyword evidence="3" id="KW-0969">Cilium</keyword>